<dbReference type="AlphaFoldDB" id="A0A401PKS2"/>
<dbReference type="OrthoDB" id="2538319at2759"/>
<dbReference type="PROSITE" id="PS50006">
    <property type="entry name" value="FHA_DOMAIN"/>
    <property type="match status" value="1"/>
</dbReference>
<keyword evidence="1" id="KW-0175">Coiled coil</keyword>
<reference evidence="5 6" key="1">
    <citation type="journal article" date="2018" name="Nat. Ecol. Evol.">
        <title>Shark genomes provide insights into elasmobranch evolution and the origin of vertebrates.</title>
        <authorList>
            <person name="Hara Y"/>
            <person name="Yamaguchi K"/>
            <person name="Onimaru K"/>
            <person name="Kadota M"/>
            <person name="Koyanagi M"/>
            <person name="Keeley SD"/>
            <person name="Tatsumi K"/>
            <person name="Tanaka K"/>
            <person name="Motone F"/>
            <person name="Kageyama Y"/>
            <person name="Nozu R"/>
            <person name="Adachi N"/>
            <person name="Nishimura O"/>
            <person name="Nakagawa R"/>
            <person name="Tanegashima C"/>
            <person name="Kiyatake I"/>
            <person name="Matsumoto R"/>
            <person name="Murakumo K"/>
            <person name="Nishida K"/>
            <person name="Terakita A"/>
            <person name="Kuratani S"/>
            <person name="Sato K"/>
            <person name="Hyodo S Kuraku.S."/>
        </authorList>
    </citation>
    <scope>NUCLEOTIDE SEQUENCE [LARGE SCALE GENOMIC DNA]</scope>
</reference>
<evidence type="ECO:0000259" key="3">
    <source>
        <dbReference type="PROSITE" id="PS50006"/>
    </source>
</evidence>
<evidence type="ECO:0000313" key="6">
    <source>
        <dbReference type="Proteomes" id="UP000288216"/>
    </source>
</evidence>
<dbReference type="InterPro" id="IPR008984">
    <property type="entry name" value="SMAD_FHA_dom_sf"/>
</dbReference>
<dbReference type="STRING" id="75743.A0A401PKS2"/>
<dbReference type="Proteomes" id="UP000288216">
    <property type="component" value="Unassembled WGS sequence"/>
</dbReference>
<gene>
    <name evidence="5" type="ORF">scyTo_0002815</name>
</gene>
<feature type="compositionally biased region" description="Basic and acidic residues" evidence="2">
    <location>
        <begin position="442"/>
        <end position="455"/>
    </location>
</feature>
<dbReference type="Pfam" id="PF00498">
    <property type="entry name" value="FHA"/>
    <property type="match status" value="1"/>
</dbReference>
<evidence type="ECO:0000259" key="4">
    <source>
        <dbReference type="PROSITE" id="PS50174"/>
    </source>
</evidence>
<protein>
    <recommendedName>
        <fullName evidence="7">Angiogenic factor with G patch and FHA domains 1</fullName>
    </recommendedName>
</protein>
<feature type="compositionally biased region" description="Polar residues" evidence="2">
    <location>
        <begin position="196"/>
        <end position="215"/>
    </location>
</feature>
<evidence type="ECO:0000256" key="2">
    <source>
        <dbReference type="SAM" id="MobiDB-lite"/>
    </source>
</evidence>
<dbReference type="SMART" id="SM00443">
    <property type="entry name" value="G_patch"/>
    <property type="match status" value="1"/>
</dbReference>
<organism evidence="5 6">
    <name type="scientific">Scyliorhinus torazame</name>
    <name type="common">Cloudy catshark</name>
    <name type="synonym">Catulus torazame</name>
    <dbReference type="NCBI Taxonomy" id="75743"/>
    <lineage>
        <taxon>Eukaryota</taxon>
        <taxon>Metazoa</taxon>
        <taxon>Chordata</taxon>
        <taxon>Craniata</taxon>
        <taxon>Vertebrata</taxon>
        <taxon>Chondrichthyes</taxon>
        <taxon>Elasmobranchii</taxon>
        <taxon>Galeomorphii</taxon>
        <taxon>Galeoidea</taxon>
        <taxon>Carcharhiniformes</taxon>
        <taxon>Scyliorhinidae</taxon>
        <taxon>Scyliorhinus</taxon>
    </lineage>
</organism>
<dbReference type="Gene3D" id="2.60.200.20">
    <property type="match status" value="1"/>
</dbReference>
<keyword evidence="6" id="KW-1185">Reference proteome</keyword>
<dbReference type="InterPro" id="IPR041591">
    <property type="entry name" value="OCRE"/>
</dbReference>
<dbReference type="InterPro" id="IPR053027">
    <property type="entry name" value="AGGF1"/>
</dbReference>
<dbReference type="PROSITE" id="PS50174">
    <property type="entry name" value="G_PATCH"/>
    <property type="match status" value="1"/>
</dbReference>
<dbReference type="Pfam" id="PF01585">
    <property type="entry name" value="G-patch"/>
    <property type="match status" value="1"/>
</dbReference>
<feature type="domain" description="FHA" evidence="3">
    <location>
        <begin position="529"/>
        <end position="582"/>
    </location>
</feature>
<evidence type="ECO:0000256" key="1">
    <source>
        <dbReference type="SAM" id="Coils"/>
    </source>
</evidence>
<feature type="compositionally biased region" description="Basic and acidic residues" evidence="2">
    <location>
        <begin position="184"/>
        <end position="195"/>
    </location>
</feature>
<feature type="domain" description="G-patch" evidence="4">
    <location>
        <begin position="713"/>
        <end position="759"/>
    </location>
</feature>
<dbReference type="PANTHER" id="PTHR23106:SF24">
    <property type="entry name" value="ANGIOGENIC FACTOR WITH G PATCH AND FHA DOMAINS 1"/>
    <property type="match status" value="1"/>
</dbReference>
<dbReference type="CDD" id="cd16164">
    <property type="entry name" value="OCRE_VG5Q"/>
    <property type="match status" value="1"/>
</dbReference>
<feature type="compositionally biased region" description="Polar residues" evidence="2">
    <location>
        <begin position="143"/>
        <end position="159"/>
    </location>
</feature>
<dbReference type="OMA" id="DSHQSTE"/>
<feature type="compositionally biased region" description="Basic and acidic residues" evidence="2">
    <location>
        <begin position="160"/>
        <end position="173"/>
    </location>
</feature>
<dbReference type="Pfam" id="PF17780">
    <property type="entry name" value="OCRE"/>
    <property type="match status" value="1"/>
</dbReference>
<feature type="compositionally biased region" description="Acidic residues" evidence="2">
    <location>
        <begin position="461"/>
        <end position="499"/>
    </location>
</feature>
<feature type="region of interest" description="Disordered" evidence="2">
    <location>
        <begin position="143"/>
        <end position="215"/>
    </location>
</feature>
<dbReference type="CDD" id="cd22686">
    <property type="entry name" value="FHA_AGGF1"/>
    <property type="match status" value="1"/>
</dbReference>
<evidence type="ECO:0008006" key="7">
    <source>
        <dbReference type="Google" id="ProtNLM"/>
    </source>
</evidence>
<dbReference type="InterPro" id="IPR035624">
    <property type="entry name" value="AGGF1_OCRE"/>
</dbReference>
<comment type="caution">
    <text evidence="5">The sequence shown here is derived from an EMBL/GenBank/DDBJ whole genome shotgun (WGS) entry which is preliminary data.</text>
</comment>
<feature type="compositionally biased region" description="Polar residues" evidence="2">
    <location>
        <begin position="174"/>
        <end position="183"/>
    </location>
</feature>
<dbReference type="PANTHER" id="PTHR23106">
    <property type="entry name" value="ANGIOGENIC FACTOR WITH G PATCH AND FHA DOMAINS 1"/>
    <property type="match status" value="1"/>
</dbReference>
<evidence type="ECO:0000313" key="5">
    <source>
        <dbReference type="EMBL" id="GCB73734.1"/>
    </source>
</evidence>
<proteinExistence type="predicted"/>
<name>A0A401PKS2_SCYTO</name>
<feature type="region of interest" description="Disordered" evidence="2">
    <location>
        <begin position="406"/>
        <end position="500"/>
    </location>
</feature>
<accession>A0A401PKS2</accession>
<sequence>MATTDGDLHLDPDSELQYLRQKVRNLQEELTSCKSQIHTLQEELNRTESYNEDLHKQVKDLNEKIHEREKGENDTVDTGVQTNLCISHCCKAPDIHHHLNSDQNGRSDVSGLEIHGACGKDQDVIQASTPFQTQAQIANYTEQQTQMGSHRYTEQAQTDSHQHREQAQKDSHQSTEQAHTYSYQHREQAQKDSHQSTEQAQMDSHQQREQAQTDSYQYTEVAQTDSYQYTEQAQMDNHQSIEQAQVDSYQYTEEAQTDGYQCTGYPEKPTLPDECADHNTENAEDLESTSIADSLRATAEAAMSQTGFTYDESSGLYYDYSTGFYYDSENQLYYDPSTGIYYYYDADSGLYQFHSRVDLLAYCTTDTVKKVKKKRKGVENLSSKEEKKDTEADMLKASSTCKSCDSEESEILADEPTNKRKKTQVENIDQDSAHEPSPNVECVHDEKDVEIKLEETGFGSEPEEGEITDSDKDDDCTDELSEEESSEVEDDESEREEDQPWPPCIRVIVVRSPVLEPGTLFIITAVKSATIGREKDMGHAIRIAEIGVSKFHAEVYFDKDLEEYMLVDQGSQNGTVVNGNRILMPKNKCDPHRLEHGDEVKFGETVLSFHIHPGTDTCNGCEPGQVKAHMRLNKKEVFTVPVLSKQDKDKLRRQELKQIQVKYGLQNSAYEGEEILKNSMYKDRAAKRRQVVGSDGIYRRDDAPASVNTEICDSNKGRKMLEKMGWKKGEGLGKESCGIKEPIQIQLHQSQAGLGATAPLSIEDVQMSRSKKQKNWAKARERFSETFQQTSEKAAEVIWVKGECVKEQTKDSATG</sequence>
<dbReference type="EMBL" id="BFAA01000722">
    <property type="protein sequence ID" value="GCB73734.1"/>
    <property type="molecule type" value="Genomic_DNA"/>
</dbReference>
<dbReference type="SMART" id="SM00240">
    <property type="entry name" value="FHA"/>
    <property type="match status" value="1"/>
</dbReference>
<feature type="coiled-coil region" evidence="1">
    <location>
        <begin position="16"/>
        <end position="71"/>
    </location>
</feature>
<dbReference type="InterPro" id="IPR000467">
    <property type="entry name" value="G_patch_dom"/>
</dbReference>
<dbReference type="SUPFAM" id="SSF49879">
    <property type="entry name" value="SMAD/FHA domain"/>
    <property type="match status" value="1"/>
</dbReference>
<dbReference type="InterPro" id="IPR000253">
    <property type="entry name" value="FHA_dom"/>
</dbReference>
<dbReference type="GO" id="GO:0003676">
    <property type="term" value="F:nucleic acid binding"/>
    <property type="evidence" value="ECO:0007669"/>
    <property type="project" value="InterPro"/>
</dbReference>